<dbReference type="AlphaFoldDB" id="A0A4U7JJ18"/>
<gene>
    <name evidence="1" type="ORF">EHE19_014245</name>
</gene>
<dbReference type="Proteomes" id="UP000306409">
    <property type="component" value="Chromosome"/>
</dbReference>
<organism evidence="1 2">
    <name type="scientific">Ruminiclostridium herbifermentans</name>
    <dbReference type="NCBI Taxonomy" id="2488810"/>
    <lineage>
        <taxon>Bacteria</taxon>
        <taxon>Bacillati</taxon>
        <taxon>Bacillota</taxon>
        <taxon>Clostridia</taxon>
        <taxon>Eubacteriales</taxon>
        <taxon>Oscillospiraceae</taxon>
        <taxon>Ruminiclostridium</taxon>
    </lineage>
</organism>
<dbReference type="EMBL" id="CP061336">
    <property type="protein sequence ID" value="QNU66034.1"/>
    <property type="molecule type" value="Genomic_DNA"/>
</dbReference>
<protein>
    <submittedName>
        <fullName evidence="1">Uncharacterized protein</fullName>
    </submittedName>
</protein>
<accession>A0A4U7JJ18</accession>
<evidence type="ECO:0000313" key="2">
    <source>
        <dbReference type="Proteomes" id="UP000306409"/>
    </source>
</evidence>
<dbReference type="RefSeq" id="WP_137696782.1">
    <property type="nucleotide sequence ID" value="NZ_CP061336.1"/>
</dbReference>
<evidence type="ECO:0000313" key="1">
    <source>
        <dbReference type="EMBL" id="QNU66034.1"/>
    </source>
</evidence>
<keyword evidence="2" id="KW-1185">Reference proteome</keyword>
<dbReference type="KEGG" id="rher:EHE19_014245"/>
<dbReference type="OrthoDB" id="9807828at2"/>
<dbReference type="InterPro" id="IPR043773">
    <property type="entry name" value="JetA"/>
</dbReference>
<name>A0A4U7JJ18_9FIRM</name>
<dbReference type="Pfam" id="PF18982">
    <property type="entry name" value="JetA"/>
    <property type="match status" value="1"/>
</dbReference>
<reference evidence="1 2" key="1">
    <citation type="submission" date="2020-09" db="EMBL/GenBank/DDBJ databases">
        <title>Characterization and genome sequencing of Ruminiclostridium sp. nov. MA18.</title>
        <authorList>
            <person name="Rettenmaier R."/>
            <person name="Kowollik M.-L."/>
            <person name="Liebl W."/>
            <person name="Zverlov V."/>
        </authorList>
    </citation>
    <scope>NUCLEOTIDE SEQUENCE [LARGE SCALE GENOMIC DNA]</scope>
    <source>
        <strain evidence="1 2">MA18</strain>
    </source>
</reference>
<proteinExistence type="predicted"/>
<sequence length="468" mass="55182">MKEILKISQQFWHLFHSKNRYIYMEALMVIYDEYLYNDYFLTKETCIQLIAEHFSDRIIDITADDEELDFESLKDVDAIAEPMATKILNRLLRFTWLKKVEDYSSFKTNIVIPDYASAFIEVFKKLANPDSSETDIYIQNIYTNIYSFYYDNKAGIELLKTAKVNTTRLNRALQDMLHNMDEFFESLLKKENYEELLQEHLDVYVEAIVNKKYSLLKTSDNFYIYKNDIKKLLRLIQEDEGRLHLLEQKMLAEGIKQEDIENEFLDLIYEIERGIINMENRIAHIDTEHSKYVRATVSRLEYLLSNDDSMQGNVIALLNLLSSENNNEMLNQVAAAIRINDHTIISADSLYKKRGKHKVFEETVEVEEEVEKELSKEEILRINRNKNRYSKAQIEQFILSQMDNGIYSTKEHLIENDEQFELLILAYDYSIRKNSPFHVVPGEKAAITNGNYTYPDIIFKKNFNDSSG</sequence>